<evidence type="ECO:0000313" key="1">
    <source>
        <dbReference type="EMBL" id="KAL5105161.1"/>
    </source>
</evidence>
<reference evidence="1 2" key="1">
    <citation type="journal article" date="2022" name="Front. Cell. Infect. Microbiol.">
        <title>The Genomes of Two Strains of Taenia crassiceps the Animal Model for the Study of Human Cysticercosis.</title>
        <authorList>
            <person name="Bobes R.J."/>
            <person name="Estrada K."/>
            <person name="Rios-Valencia D.G."/>
            <person name="Calderon-Gallegos A."/>
            <person name="de la Torre P."/>
            <person name="Carrero J.C."/>
            <person name="Sanchez-Flores A."/>
            <person name="Laclette J.P."/>
        </authorList>
    </citation>
    <scope>NUCLEOTIDE SEQUENCE [LARGE SCALE GENOMIC DNA]</scope>
    <source>
        <strain evidence="1">WFUcys</strain>
    </source>
</reference>
<organism evidence="1 2">
    <name type="scientific">Taenia crassiceps</name>
    <dbReference type="NCBI Taxonomy" id="6207"/>
    <lineage>
        <taxon>Eukaryota</taxon>
        <taxon>Metazoa</taxon>
        <taxon>Spiralia</taxon>
        <taxon>Lophotrochozoa</taxon>
        <taxon>Platyhelminthes</taxon>
        <taxon>Cestoda</taxon>
        <taxon>Eucestoda</taxon>
        <taxon>Cyclophyllidea</taxon>
        <taxon>Taeniidae</taxon>
        <taxon>Taenia</taxon>
    </lineage>
</organism>
<accession>A0ABR4Q6F8</accession>
<protein>
    <submittedName>
        <fullName evidence="1">Uncharacterized protein</fullName>
    </submittedName>
</protein>
<evidence type="ECO:0000313" key="2">
    <source>
        <dbReference type="Proteomes" id="UP001651158"/>
    </source>
</evidence>
<dbReference type="Proteomes" id="UP001651158">
    <property type="component" value="Unassembled WGS sequence"/>
</dbReference>
<keyword evidence="2" id="KW-1185">Reference proteome</keyword>
<gene>
    <name evidence="1" type="ORF">TcWFU_003808</name>
</gene>
<comment type="caution">
    <text evidence="1">The sequence shown here is derived from an EMBL/GenBank/DDBJ whole genome shotgun (WGS) entry which is preliminary data.</text>
</comment>
<sequence>MPSAVGILEWKGLVRALPDTCVRSYLSWESFSTLVRSLCRFLIAFSGPSNYRFLFVGEGKWGRNASKLKRGNGVQRRWASGLERRQLQRWAVGLVIATLCTTANRINAGHLFGVP</sequence>
<proteinExistence type="predicted"/>
<name>A0ABR4Q6F8_9CEST</name>
<dbReference type="EMBL" id="JAKROA010000009">
    <property type="protein sequence ID" value="KAL5105161.1"/>
    <property type="molecule type" value="Genomic_DNA"/>
</dbReference>